<gene>
    <name evidence="3" type="ORF">CDEB00056_LOCUS23462</name>
</gene>
<sequence>MASNNYHHDSRSQPPANWGGKRGYSQYTENHPYEYEMKRMRECSEVDFDAFSQDAENGENVPIKIGPSPLGHKIYANEDVLSGRGGATNRHEGNIHFRELVQRHRDRYLLASKNEKPNISRTLVDIVRKRNGRFLKQNDDTELWYEIGDDLAREKTSQALRQKGTERRKELFDEQQRQRALEHNYQMHNSNHYHPMDRGSYPMMPPPSKASHFSFEEEHWDRGYSYSPRHGYPMHHQESNYEQQRHHHPSWDSQRSAFQNVSSHVYSNNAHRHPPHSHGEYQEHHDM</sequence>
<dbReference type="AlphaFoldDB" id="A0A7S3VGC9"/>
<dbReference type="InterPro" id="IPR049227">
    <property type="entry name" value="DUF6824"/>
</dbReference>
<feature type="domain" description="DUF6824" evidence="2">
    <location>
        <begin position="79"/>
        <end position="162"/>
    </location>
</feature>
<feature type="compositionally biased region" description="Basic and acidic residues" evidence="1">
    <location>
        <begin position="1"/>
        <end position="11"/>
    </location>
</feature>
<accession>A0A7S3VGC9</accession>
<feature type="region of interest" description="Disordered" evidence="1">
    <location>
        <begin position="231"/>
        <end position="254"/>
    </location>
</feature>
<organism evidence="3">
    <name type="scientific">Chaetoceros debilis</name>
    <dbReference type="NCBI Taxonomy" id="122233"/>
    <lineage>
        <taxon>Eukaryota</taxon>
        <taxon>Sar</taxon>
        <taxon>Stramenopiles</taxon>
        <taxon>Ochrophyta</taxon>
        <taxon>Bacillariophyta</taxon>
        <taxon>Coscinodiscophyceae</taxon>
        <taxon>Chaetocerotophycidae</taxon>
        <taxon>Chaetocerotales</taxon>
        <taxon>Chaetocerotaceae</taxon>
        <taxon>Chaetoceros</taxon>
    </lineage>
</organism>
<proteinExistence type="predicted"/>
<dbReference type="Pfam" id="PF20710">
    <property type="entry name" value="DUF6824"/>
    <property type="match status" value="1"/>
</dbReference>
<evidence type="ECO:0000313" key="3">
    <source>
        <dbReference type="EMBL" id="CAE0478609.1"/>
    </source>
</evidence>
<name>A0A7S3VGC9_9STRA</name>
<evidence type="ECO:0000259" key="2">
    <source>
        <dbReference type="Pfam" id="PF20710"/>
    </source>
</evidence>
<reference evidence="3" key="1">
    <citation type="submission" date="2021-01" db="EMBL/GenBank/DDBJ databases">
        <authorList>
            <person name="Corre E."/>
            <person name="Pelletier E."/>
            <person name="Niang G."/>
            <person name="Scheremetjew M."/>
            <person name="Finn R."/>
            <person name="Kale V."/>
            <person name="Holt S."/>
            <person name="Cochrane G."/>
            <person name="Meng A."/>
            <person name="Brown T."/>
            <person name="Cohen L."/>
        </authorList>
    </citation>
    <scope>NUCLEOTIDE SEQUENCE</scope>
    <source>
        <strain evidence="3">MM31A-1</strain>
    </source>
</reference>
<protein>
    <recommendedName>
        <fullName evidence="2">DUF6824 domain-containing protein</fullName>
    </recommendedName>
</protein>
<feature type="region of interest" description="Disordered" evidence="1">
    <location>
        <begin position="1"/>
        <end position="24"/>
    </location>
</feature>
<feature type="region of interest" description="Disordered" evidence="1">
    <location>
        <begin position="267"/>
        <end position="287"/>
    </location>
</feature>
<dbReference type="EMBL" id="HBIO01030621">
    <property type="protein sequence ID" value="CAE0478609.1"/>
    <property type="molecule type" value="Transcribed_RNA"/>
</dbReference>
<feature type="compositionally biased region" description="Basic and acidic residues" evidence="1">
    <location>
        <begin position="277"/>
        <end position="287"/>
    </location>
</feature>
<evidence type="ECO:0000256" key="1">
    <source>
        <dbReference type="SAM" id="MobiDB-lite"/>
    </source>
</evidence>